<dbReference type="InterPro" id="IPR036249">
    <property type="entry name" value="Thioredoxin-like_sf"/>
</dbReference>
<dbReference type="SUPFAM" id="SSF52833">
    <property type="entry name" value="Thioredoxin-like"/>
    <property type="match status" value="1"/>
</dbReference>
<name>A0A7I8VE97_9ANNE</name>
<keyword evidence="1" id="KW-0472">Membrane</keyword>
<gene>
    <name evidence="3" type="ORF">DGYR_LOCUS2553</name>
</gene>
<proteinExistence type="predicted"/>
<keyword evidence="1" id="KW-0812">Transmembrane</keyword>
<feature type="transmembrane region" description="Helical" evidence="1">
    <location>
        <begin position="167"/>
        <end position="186"/>
    </location>
</feature>
<dbReference type="EMBL" id="CAJFCJ010000004">
    <property type="protein sequence ID" value="CAD5113588.1"/>
    <property type="molecule type" value="Genomic_DNA"/>
</dbReference>
<organism evidence="3 4">
    <name type="scientific">Dimorphilus gyrociliatus</name>
    <dbReference type="NCBI Taxonomy" id="2664684"/>
    <lineage>
        <taxon>Eukaryota</taxon>
        <taxon>Metazoa</taxon>
        <taxon>Spiralia</taxon>
        <taxon>Lophotrochozoa</taxon>
        <taxon>Annelida</taxon>
        <taxon>Polychaeta</taxon>
        <taxon>Polychaeta incertae sedis</taxon>
        <taxon>Dinophilidae</taxon>
        <taxon>Dimorphilus</taxon>
    </lineage>
</organism>
<dbReference type="CDD" id="cd02961">
    <property type="entry name" value="PDI_a_family"/>
    <property type="match status" value="1"/>
</dbReference>
<dbReference type="OrthoDB" id="72053at2759"/>
<keyword evidence="4" id="KW-1185">Reference proteome</keyword>
<protein>
    <submittedName>
        <fullName evidence="3">DgyrCDS2751</fullName>
    </submittedName>
</protein>
<evidence type="ECO:0000313" key="3">
    <source>
        <dbReference type="EMBL" id="CAD5113588.1"/>
    </source>
</evidence>
<dbReference type="PANTHER" id="PTHR19991">
    <property type="entry name" value="L 2 01289"/>
    <property type="match status" value="1"/>
</dbReference>
<keyword evidence="1" id="KW-1133">Transmembrane helix</keyword>
<feature type="domain" description="Thioredoxin" evidence="2">
    <location>
        <begin position="34"/>
        <end position="116"/>
    </location>
</feature>
<comment type="caution">
    <text evidence="3">The sequence shown here is derived from an EMBL/GenBank/DDBJ whole genome shotgun (WGS) entry which is preliminary data.</text>
</comment>
<dbReference type="AlphaFoldDB" id="A0A7I8VE97"/>
<evidence type="ECO:0000259" key="2">
    <source>
        <dbReference type="Pfam" id="PF00085"/>
    </source>
</evidence>
<dbReference type="Gene3D" id="3.40.30.10">
    <property type="entry name" value="Glutaredoxin"/>
    <property type="match status" value="1"/>
</dbReference>
<evidence type="ECO:0000313" key="4">
    <source>
        <dbReference type="Proteomes" id="UP000549394"/>
    </source>
</evidence>
<dbReference type="Proteomes" id="UP000549394">
    <property type="component" value="Unassembled WGS sequence"/>
</dbReference>
<sequence>MEKAMPMIYPSPMIEKNDVIIWLEQHKNVVMRILTDDNFEHLTQASTGATTGDWLISFEKSGCDQFTPLLEAVAHHLRQKINVATVDLTRQLELRKRFKIEGCPSIYLFRHGNMYEYSFKEFTFQSLTEFAENTYKHSKAEKVPNPQSPFDKLVEYVVDRLKKSRTLFYTLISIPIIIVLISLYIVRKRRIDQKRFKLH</sequence>
<dbReference type="Pfam" id="PF00085">
    <property type="entry name" value="Thioredoxin"/>
    <property type="match status" value="1"/>
</dbReference>
<dbReference type="InterPro" id="IPR013766">
    <property type="entry name" value="Thioredoxin_domain"/>
</dbReference>
<reference evidence="3 4" key="1">
    <citation type="submission" date="2020-08" db="EMBL/GenBank/DDBJ databases">
        <authorList>
            <person name="Hejnol A."/>
        </authorList>
    </citation>
    <scope>NUCLEOTIDE SEQUENCE [LARGE SCALE GENOMIC DNA]</scope>
</reference>
<dbReference type="PANTHER" id="PTHR19991:SF2">
    <property type="entry name" value="GH08893P"/>
    <property type="match status" value="1"/>
</dbReference>
<accession>A0A7I8VE97</accession>
<evidence type="ECO:0000256" key="1">
    <source>
        <dbReference type="SAM" id="Phobius"/>
    </source>
</evidence>